<protein>
    <submittedName>
        <fullName evidence="3">NADP oxidoreductase coenzyme F420-dependent</fullName>
    </submittedName>
</protein>
<sequence length="305" mass="31324">MTRTIGIVGAGAVARALAAALTRRGAPEFHLLVWARRLEAAAAVAQLAQSGQLVQGRASAAASIGELRHCDVILVAVSDAAIEAVGELLLSEFTTQEPGSLSFPQAILHTGGARTGEDALAALASLDTALGSLHPLVAVSGDAAPAPELFAGMPFAVEATTAEATALARDLVGAMGGFEVELPAAPSRSAAREQKTRYHALATMVATGVVTLVDQAAAAMASADPVERERFRRAYGELARSAARNVLRDRGASVLTGAIARGDDALVDRHLAALAGTPNEPLYRAVESAARRMLNEPTAETPDPS</sequence>
<dbReference type="Gene3D" id="3.40.50.720">
    <property type="entry name" value="NAD(P)-binding Rossmann-like Domain"/>
    <property type="match status" value="1"/>
</dbReference>
<dbReference type="PANTHER" id="PTHR40459:SF1">
    <property type="entry name" value="CONSERVED HYPOTHETICAL ALANINE AND LEUCINE RICH PROTEIN"/>
    <property type="match status" value="1"/>
</dbReference>
<dbReference type="EMBL" id="CP036434">
    <property type="protein sequence ID" value="QDV08571.1"/>
    <property type="molecule type" value="Genomic_DNA"/>
</dbReference>
<dbReference type="RefSeq" id="WP_145201477.1">
    <property type="nucleotide sequence ID" value="NZ_CP036434.1"/>
</dbReference>
<organism evidence="3 4">
    <name type="scientific">Saltatorellus ferox</name>
    <dbReference type="NCBI Taxonomy" id="2528018"/>
    <lineage>
        <taxon>Bacteria</taxon>
        <taxon>Pseudomonadati</taxon>
        <taxon>Planctomycetota</taxon>
        <taxon>Planctomycetia</taxon>
        <taxon>Planctomycetia incertae sedis</taxon>
        <taxon>Saltatorellus</taxon>
    </lineage>
</organism>
<evidence type="ECO:0000313" key="4">
    <source>
        <dbReference type="Proteomes" id="UP000320390"/>
    </source>
</evidence>
<dbReference type="Pfam" id="PF10728">
    <property type="entry name" value="DUF2520"/>
    <property type="match status" value="1"/>
</dbReference>
<reference evidence="3 4" key="1">
    <citation type="submission" date="2019-02" db="EMBL/GenBank/DDBJ databases">
        <title>Deep-cultivation of Planctomycetes and their phenomic and genomic characterization uncovers novel biology.</title>
        <authorList>
            <person name="Wiegand S."/>
            <person name="Jogler M."/>
            <person name="Boedeker C."/>
            <person name="Pinto D."/>
            <person name="Vollmers J."/>
            <person name="Rivas-Marin E."/>
            <person name="Kohn T."/>
            <person name="Peeters S.H."/>
            <person name="Heuer A."/>
            <person name="Rast P."/>
            <person name="Oberbeckmann S."/>
            <person name="Bunk B."/>
            <person name="Jeske O."/>
            <person name="Meyerdierks A."/>
            <person name="Storesund J.E."/>
            <person name="Kallscheuer N."/>
            <person name="Luecker S."/>
            <person name="Lage O.M."/>
            <person name="Pohl T."/>
            <person name="Merkel B.J."/>
            <person name="Hornburger P."/>
            <person name="Mueller R.-W."/>
            <person name="Bruemmer F."/>
            <person name="Labrenz M."/>
            <person name="Spormann A.M."/>
            <person name="Op den Camp H."/>
            <person name="Overmann J."/>
            <person name="Amann R."/>
            <person name="Jetten M.S.M."/>
            <person name="Mascher T."/>
            <person name="Medema M.H."/>
            <person name="Devos D.P."/>
            <person name="Kaster A.-K."/>
            <person name="Ovreas L."/>
            <person name="Rohde M."/>
            <person name="Galperin M.Y."/>
            <person name="Jogler C."/>
        </authorList>
    </citation>
    <scope>NUCLEOTIDE SEQUENCE [LARGE SCALE GENOMIC DNA]</scope>
    <source>
        <strain evidence="3 4">Poly30</strain>
    </source>
</reference>
<evidence type="ECO:0000313" key="3">
    <source>
        <dbReference type="EMBL" id="QDV08571.1"/>
    </source>
</evidence>
<dbReference type="InterPro" id="IPR037108">
    <property type="entry name" value="TM1727-like_C_sf"/>
</dbReference>
<dbReference type="InterPro" id="IPR008927">
    <property type="entry name" value="6-PGluconate_DH-like_C_sf"/>
</dbReference>
<dbReference type="OrthoDB" id="8650434at2"/>
<dbReference type="InterPro" id="IPR028939">
    <property type="entry name" value="P5C_Rdtase_cat_N"/>
</dbReference>
<name>A0A518EWY4_9BACT</name>
<proteinExistence type="predicted"/>
<dbReference type="PANTHER" id="PTHR40459">
    <property type="entry name" value="CONSERVED HYPOTHETICAL ALANINE AND LEUCINE RICH PROTEIN"/>
    <property type="match status" value="1"/>
</dbReference>
<dbReference type="InterPro" id="IPR018931">
    <property type="entry name" value="DUF2520"/>
</dbReference>
<dbReference type="SUPFAM" id="SSF51735">
    <property type="entry name" value="NAD(P)-binding Rossmann-fold domains"/>
    <property type="match status" value="1"/>
</dbReference>
<dbReference type="Pfam" id="PF03807">
    <property type="entry name" value="F420_oxidored"/>
    <property type="match status" value="1"/>
</dbReference>
<dbReference type="InterPro" id="IPR036291">
    <property type="entry name" value="NAD(P)-bd_dom_sf"/>
</dbReference>
<keyword evidence="4" id="KW-1185">Reference proteome</keyword>
<dbReference type="Gene3D" id="1.10.1040.20">
    <property type="entry name" value="ProC-like, C-terminal domain"/>
    <property type="match status" value="1"/>
</dbReference>
<accession>A0A518EWY4</accession>
<evidence type="ECO:0000259" key="2">
    <source>
        <dbReference type="Pfam" id="PF10728"/>
    </source>
</evidence>
<dbReference type="AlphaFoldDB" id="A0A518EWY4"/>
<evidence type="ECO:0000259" key="1">
    <source>
        <dbReference type="Pfam" id="PF03807"/>
    </source>
</evidence>
<feature type="domain" description="DUF2520" evidence="2">
    <location>
        <begin position="154"/>
        <end position="286"/>
    </location>
</feature>
<feature type="domain" description="Pyrroline-5-carboxylate reductase catalytic N-terminal" evidence="1">
    <location>
        <begin position="4"/>
        <end position="89"/>
    </location>
</feature>
<gene>
    <name evidence="3" type="ORF">Poly30_41200</name>
</gene>
<dbReference type="Proteomes" id="UP000320390">
    <property type="component" value="Chromosome"/>
</dbReference>
<dbReference type="SUPFAM" id="SSF48179">
    <property type="entry name" value="6-phosphogluconate dehydrogenase C-terminal domain-like"/>
    <property type="match status" value="1"/>
</dbReference>